<reference evidence="2 3" key="1">
    <citation type="submission" date="2019-11" db="EMBL/GenBank/DDBJ databases">
        <authorList>
            <person name="Zheng R.K."/>
            <person name="Sun C.M."/>
        </authorList>
    </citation>
    <scope>NUCLEOTIDE SEQUENCE [LARGE SCALE GENOMIC DNA]</scope>
    <source>
        <strain evidence="2 3">WC007</strain>
    </source>
</reference>
<accession>A0A6I6JSE4</accession>
<proteinExistence type="predicted"/>
<sequence>MLNWEWDMRPFSNSGFRFESMNRKEFFKTGGRLFLLGGIAVSAGYLVVNKKVSLSCSVSSTCKSCGIYSDCVSPEVKTEREKDRASEVR</sequence>
<organism evidence="2 3">
    <name type="scientific">Maribellus comscasis</name>
    <dbReference type="NCBI Taxonomy" id="2681766"/>
    <lineage>
        <taxon>Bacteria</taxon>
        <taxon>Pseudomonadati</taxon>
        <taxon>Bacteroidota</taxon>
        <taxon>Bacteroidia</taxon>
        <taxon>Marinilabiliales</taxon>
        <taxon>Prolixibacteraceae</taxon>
        <taxon>Maribellus</taxon>
    </lineage>
</organism>
<keyword evidence="1" id="KW-0812">Transmembrane</keyword>
<keyword evidence="1" id="KW-0472">Membrane</keyword>
<dbReference type="RefSeq" id="WP_158863787.1">
    <property type="nucleotide sequence ID" value="NZ_CP046401.1"/>
</dbReference>
<dbReference type="AlphaFoldDB" id="A0A6I6JSE4"/>
<dbReference type="Proteomes" id="UP000428260">
    <property type="component" value="Chromosome"/>
</dbReference>
<evidence type="ECO:0000313" key="2">
    <source>
        <dbReference type="EMBL" id="QGY43047.1"/>
    </source>
</evidence>
<evidence type="ECO:0000313" key="3">
    <source>
        <dbReference type="Proteomes" id="UP000428260"/>
    </source>
</evidence>
<dbReference type="EMBL" id="CP046401">
    <property type="protein sequence ID" value="QGY43047.1"/>
    <property type="molecule type" value="Genomic_DNA"/>
</dbReference>
<keyword evidence="3" id="KW-1185">Reference proteome</keyword>
<gene>
    <name evidence="2" type="ORF">GM418_05045</name>
</gene>
<protein>
    <submittedName>
        <fullName evidence="2">Uncharacterized protein</fullName>
    </submittedName>
</protein>
<name>A0A6I6JSE4_9BACT</name>
<evidence type="ECO:0000256" key="1">
    <source>
        <dbReference type="SAM" id="Phobius"/>
    </source>
</evidence>
<dbReference type="KEGG" id="mcos:GM418_05045"/>
<feature type="transmembrane region" description="Helical" evidence="1">
    <location>
        <begin position="30"/>
        <end position="48"/>
    </location>
</feature>
<keyword evidence="1" id="KW-1133">Transmembrane helix</keyword>